<evidence type="ECO:0000313" key="3">
    <source>
        <dbReference type="Proteomes" id="UP001266305"/>
    </source>
</evidence>
<evidence type="ECO:0008006" key="4">
    <source>
        <dbReference type="Google" id="ProtNLM"/>
    </source>
</evidence>
<evidence type="ECO:0000313" key="2">
    <source>
        <dbReference type="EMBL" id="KAK2086130.1"/>
    </source>
</evidence>
<evidence type="ECO:0000256" key="1">
    <source>
        <dbReference type="SAM" id="MobiDB-lite"/>
    </source>
</evidence>
<feature type="region of interest" description="Disordered" evidence="1">
    <location>
        <begin position="42"/>
        <end position="67"/>
    </location>
</feature>
<keyword evidence="3" id="KW-1185">Reference proteome</keyword>
<comment type="caution">
    <text evidence="2">The sequence shown here is derived from an EMBL/GenBank/DDBJ whole genome shotgun (WGS) entry which is preliminary data.</text>
</comment>
<reference evidence="2 3" key="1">
    <citation type="submission" date="2023-05" db="EMBL/GenBank/DDBJ databases">
        <title>B98-5 Cell Line De Novo Hybrid Assembly: An Optical Mapping Approach.</title>
        <authorList>
            <person name="Kananen K."/>
            <person name="Auerbach J.A."/>
            <person name="Kautto E."/>
            <person name="Blachly J.S."/>
        </authorList>
    </citation>
    <scope>NUCLEOTIDE SEQUENCE [LARGE SCALE GENOMIC DNA]</scope>
    <source>
        <strain evidence="2">B95-8</strain>
        <tissue evidence="2">Cell line</tissue>
    </source>
</reference>
<proteinExistence type="predicted"/>
<dbReference type="EMBL" id="JASSZA010000020">
    <property type="protein sequence ID" value="KAK2086130.1"/>
    <property type="molecule type" value="Genomic_DNA"/>
</dbReference>
<gene>
    <name evidence="2" type="ORF">P7K49_035555</name>
</gene>
<accession>A0ABQ9TNJ9</accession>
<sequence length="67" mass="7417">FHFSCSIASSRLHDRLGHRGLRMQPPLAVVCPLVSGHADVTDTREGWREQRGALKAGSDAPEQSHQR</sequence>
<protein>
    <recommendedName>
        <fullName evidence="4">MHC class I antigen</fullName>
    </recommendedName>
</protein>
<name>A0ABQ9TNJ9_SAGOE</name>
<organism evidence="2 3">
    <name type="scientific">Saguinus oedipus</name>
    <name type="common">Cotton-top tamarin</name>
    <name type="synonym">Oedipomidas oedipus</name>
    <dbReference type="NCBI Taxonomy" id="9490"/>
    <lineage>
        <taxon>Eukaryota</taxon>
        <taxon>Metazoa</taxon>
        <taxon>Chordata</taxon>
        <taxon>Craniata</taxon>
        <taxon>Vertebrata</taxon>
        <taxon>Euteleostomi</taxon>
        <taxon>Mammalia</taxon>
        <taxon>Eutheria</taxon>
        <taxon>Euarchontoglires</taxon>
        <taxon>Primates</taxon>
        <taxon>Haplorrhini</taxon>
        <taxon>Platyrrhini</taxon>
        <taxon>Cebidae</taxon>
        <taxon>Callitrichinae</taxon>
        <taxon>Saguinus</taxon>
    </lineage>
</organism>
<feature type="non-terminal residue" evidence="2">
    <location>
        <position position="1"/>
    </location>
</feature>
<dbReference type="Proteomes" id="UP001266305">
    <property type="component" value="Unassembled WGS sequence"/>
</dbReference>
<feature type="compositionally biased region" description="Basic and acidic residues" evidence="1">
    <location>
        <begin position="42"/>
        <end position="52"/>
    </location>
</feature>